<evidence type="ECO:0000313" key="3">
    <source>
        <dbReference type="Proteomes" id="UP000533207"/>
    </source>
</evidence>
<dbReference type="CDD" id="cd04179">
    <property type="entry name" value="DPM_DPG-synthase_like"/>
    <property type="match status" value="1"/>
</dbReference>
<dbReference type="Proteomes" id="UP000533207">
    <property type="component" value="Unassembled WGS sequence"/>
</dbReference>
<dbReference type="AlphaFoldDB" id="A0A7J9PEW1"/>
<protein>
    <recommendedName>
        <fullName evidence="1">Glycosyltransferase 2-like domain-containing protein</fullName>
    </recommendedName>
</protein>
<dbReference type="Gene3D" id="3.90.550.10">
    <property type="entry name" value="Spore Coat Polysaccharide Biosynthesis Protein SpsA, Chain A"/>
    <property type="match status" value="1"/>
</dbReference>
<dbReference type="SUPFAM" id="SSF53448">
    <property type="entry name" value="Nucleotide-diphospho-sugar transferases"/>
    <property type="match status" value="1"/>
</dbReference>
<sequence>MGEKVSIVIPAYNEEIAIGNTLDLINSVIKNIEEYEFELIVVNNNSKDNTKQVAEKHGALVLDELNQGYGNAYKKGMGFATGDILITGDADASYPFEDIPRFLRLMAENDFDFINTNRFANLEKNSMPVLNYFGNKMLTLMANGIYGVNIKDSQSGMWIFKKEILENMDFGIMGAGMPFSQEIKIYSNHNNNKFVEIPIKYRKRLGEKKLNPLKDGYDNFINLLNFKKKLK</sequence>
<proteinExistence type="predicted"/>
<dbReference type="EMBL" id="JACDUL010000002">
    <property type="protein sequence ID" value="MBA2861803.1"/>
    <property type="molecule type" value="Genomic_DNA"/>
</dbReference>
<comment type="caution">
    <text evidence="2">The sequence shown here is derived from an EMBL/GenBank/DDBJ whole genome shotgun (WGS) entry which is preliminary data.</text>
</comment>
<dbReference type="PANTHER" id="PTHR48090">
    <property type="entry name" value="UNDECAPRENYL-PHOSPHATE 4-DEOXY-4-FORMAMIDO-L-ARABINOSE TRANSFERASE-RELATED"/>
    <property type="match status" value="1"/>
</dbReference>
<organism evidence="2 3">
    <name type="scientific">Methanococcus maripaludis</name>
    <name type="common">Methanococcus deltae</name>
    <dbReference type="NCBI Taxonomy" id="39152"/>
    <lineage>
        <taxon>Archaea</taxon>
        <taxon>Methanobacteriati</taxon>
        <taxon>Methanobacteriota</taxon>
        <taxon>Methanomada group</taxon>
        <taxon>Methanococci</taxon>
        <taxon>Methanococcales</taxon>
        <taxon>Methanococcaceae</taxon>
        <taxon>Methanococcus</taxon>
    </lineage>
</organism>
<accession>A0A7J9PEW1</accession>
<evidence type="ECO:0000313" key="2">
    <source>
        <dbReference type="EMBL" id="MBA2861803.1"/>
    </source>
</evidence>
<name>A0A7J9PEW1_METMI</name>
<gene>
    <name evidence="2" type="ORF">HNP90_000682</name>
</gene>
<dbReference type="InterPro" id="IPR029044">
    <property type="entry name" value="Nucleotide-diphossugar_trans"/>
</dbReference>
<feature type="domain" description="Glycosyltransferase 2-like" evidence="1">
    <location>
        <begin position="6"/>
        <end position="167"/>
    </location>
</feature>
<dbReference type="InterPro" id="IPR050256">
    <property type="entry name" value="Glycosyltransferase_2"/>
</dbReference>
<dbReference type="InterPro" id="IPR001173">
    <property type="entry name" value="Glyco_trans_2-like"/>
</dbReference>
<dbReference type="Pfam" id="PF00535">
    <property type="entry name" value="Glycos_transf_2"/>
    <property type="match status" value="1"/>
</dbReference>
<reference evidence="2 3" key="1">
    <citation type="submission" date="2020-07" db="EMBL/GenBank/DDBJ databases">
        <title>Genomic Encyclopedia of Type Strains, Phase IV (KMG-V): Genome sequencing to study the core and pangenomes of soil and plant-associated prokaryotes.</title>
        <authorList>
            <person name="Whitman W."/>
        </authorList>
    </citation>
    <scope>NUCLEOTIDE SEQUENCE [LARGE SCALE GENOMIC DNA]</scope>
    <source>
        <strain evidence="2 3">C8</strain>
    </source>
</reference>
<dbReference type="PANTHER" id="PTHR48090:SF7">
    <property type="entry name" value="RFBJ PROTEIN"/>
    <property type="match status" value="1"/>
</dbReference>
<dbReference type="RefSeq" id="WP_011976451.1">
    <property type="nucleotide sequence ID" value="NZ_JACDUL010000002.1"/>
</dbReference>
<evidence type="ECO:0000259" key="1">
    <source>
        <dbReference type="Pfam" id="PF00535"/>
    </source>
</evidence>